<proteinExistence type="inferred from homology"/>
<organism evidence="11 12">
    <name type="scientific">Azospirillum brasilense</name>
    <dbReference type="NCBI Taxonomy" id="192"/>
    <lineage>
        <taxon>Bacteria</taxon>
        <taxon>Pseudomonadati</taxon>
        <taxon>Pseudomonadota</taxon>
        <taxon>Alphaproteobacteria</taxon>
        <taxon>Rhodospirillales</taxon>
        <taxon>Azospirillaceae</taxon>
        <taxon>Azospirillum</taxon>
    </lineage>
</organism>
<comment type="similarity">
    <text evidence="2">Belongs to the peptidase M20A family. ArgE subfamily.</text>
</comment>
<evidence type="ECO:0000313" key="12">
    <source>
        <dbReference type="Proteomes" id="UP000316083"/>
    </source>
</evidence>
<evidence type="ECO:0000256" key="9">
    <source>
        <dbReference type="ARBA" id="ARBA00023285"/>
    </source>
</evidence>
<dbReference type="AlphaFoldDB" id="A0A560BIW3"/>
<dbReference type="InterPro" id="IPR001261">
    <property type="entry name" value="ArgE/DapE_CS"/>
</dbReference>
<dbReference type="EMBL" id="VITF01000002">
    <property type="protein sequence ID" value="TWA72532.1"/>
    <property type="molecule type" value="Genomic_DNA"/>
</dbReference>
<dbReference type="Gene3D" id="3.30.70.360">
    <property type="match status" value="1"/>
</dbReference>
<accession>A0A560BIW3</accession>
<dbReference type="Pfam" id="PF01546">
    <property type="entry name" value="Peptidase_M20"/>
    <property type="match status" value="1"/>
</dbReference>
<dbReference type="SUPFAM" id="SSF55031">
    <property type="entry name" value="Bacterial exopeptidase dimerisation domain"/>
    <property type="match status" value="1"/>
</dbReference>
<keyword evidence="5" id="KW-0028">Amino-acid biosynthesis</keyword>
<evidence type="ECO:0000256" key="2">
    <source>
        <dbReference type="ARBA" id="ARBA00005691"/>
    </source>
</evidence>
<dbReference type="InterPro" id="IPR010169">
    <property type="entry name" value="AcOrn-deacetyl"/>
</dbReference>
<dbReference type="CDD" id="cd03894">
    <property type="entry name" value="M20_ArgE"/>
    <property type="match status" value="1"/>
</dbReference>
<evidence type="ECO:0000256" key="5">
    <source>
        <dbReference type="ARBA" id="ARBA00022605"/>
    </source>
</evidence>
<dbReference type="InterPro" id="IPR036264">
    <property type="entry name" value="Bact_exopeptidase_dim_dom"/>
</dbReference>
<reference evidence="11 12" key="1">
    <citation type="submission" date="2019-06" db="EMBL/GenBank/DDBJ databases">
        <title>Genomic Encyclopedia of Type Strains, Phase IV (KMG-V): Genome sequencing to study the core and pangenomes of soil and plant-associated prokaryotes.</title>
        <authorList>
            <person name="Whitman W."/>
        </authorList>
    </citation>
    <scope>NUCLEOTIDE SEQUENCE [LARGE SCALE GENOMIC DNA]</scope>
    <source>
        <strain evidence="11 12">BR 11796</strain>
    </source>
</reference>
<evidence type="ECO:0000256" key="1">
    <source>
        <dbReference type="ARBA" id="ARBA00001947"/>
    </source>
</evidence>
<dbReference type="NCBIfam" id="NF005710">
    <property type="entry name" value="PRK07522.1"/>
    <property type="match status" value="1"/>
</dbReference>
<dbReference type="GO" id="GO:0006526">
    <property type="term" value="P:L-arginine biosynthetic process"/>
    <property type="evidence" value="ECO:0007669"/>
    <property type="project" value="UniProtKB-KW"/>
</dbReference>
<dbReference type="PANTHER" id="PTHR43808:SF31">
    <property type="entry name" value="N-ACETYL-L-CITRULLINE DEACETYLASE"/>
    <property type="match status" value="1"/>
</dbReference>
<keyword evidence="3" id="KW-0963">Cytoplasm</keyword>
<feature type="domain" description="Peptidase M20 dimerisation" evidence="10">
    <location>
        <begin position="172"/>
        <end position="279"/>
    </location>
</feature>
<name>A0A560BIW3_AZOBR</name>
<dbReference type="SUPFAM" id="SSF53187">
    <property type="entry name" value="Zn-dependent exopeptidases"/>
    <property type="match status" value="1"/>
</dbReference>
<evidence type="ECO:0000256" key="3">
    <source>
        <dbReference type="ARBA" id="ARBA00022490"/>
    </source>
</evidence>
<dbReference type="PANTHER" id="PTHR43808">
    <property type="entry name" value="ACETYLORNITHINE DEACETYLASE"/>
    <property type="match status" value="1"/>
</dbReference>
<gene>
    <name evidence="11" type="ORF">FBZ82_102132</name>
</gene>
<evidence type="ECO:0000313" key="11">
    <source>
        <dbReference type="EMBL" id="TWA72532.1"/>
    </source>
</evidence>
<keyword evidence="6" id="KW-0479">Metal-binding</keyword>
<dbReference type="Gene3D" id="3.40.630.10">
    <property type="entry name" value="Zn peptidases"/>
    <property type="match status" value="1"/>
</dbReference>
<dbReference type="InterPro" id="IPR050072">
    <property type="entry name" value="Peptidase_M20A"/>
</dbReference>
<dbReference type="Pfam" id="PF07687">
    <property type="entry name" value="M20_dimer"/>
    <property type="match status" value="1"/>
</dbReference>
<dbReference type="InterPro" id="IPR011650">
    <property type="entry name" value="Peptidase_M20_dimer"/>
</dbReference>
<keyword evidence="9" id="KW-0170">Cobalt</keyword>
<keyword evidence="8" id="KW-0862">Zinc</keyword>
<dbReference type="NCBIfam" id="TIGR01892">
    <property type="entry name" value="AcOrn-deacetyl"/>
    <property type="match status" value="1"/>
</dbReference>
<dbReference type="RefSeq" id="WP_211105048.1">
    <property type="nucleotide sequence ID" value="NZ_VITF01000002.1"/>
</dbReference>
<evidence type="ECO:0000256" key="4">
    <source>
        <dbReference type="ARBA" id="ARBA00022571"/>
    </source>
</evidence>
<dbReference type="PROSITE" id="PS00759">
    <property type="entry name" value="ARGE_DAPE_CPG2_2"/>
    <property type="match status" value="1"/>
</dbReference>
<evidence type="ECO:0000256" key="6">
    <source>
        <dbReference type="ARBA" id="ARBA00022723"/>
    </source>
</evidence>
<dbReference type="Proteomes" id="UP000316083">
    <property type="component" value="Unassembled WGS sequence"/>
</dbReference>
<comment type="cofactor">
    <cofactor evidence="1">
        <name>Zn(2+)</name>
        <dbReference type="ChEBI" id="CHEBI:29105"/>
    </cofactor>
</comment>
<dbReference type="GO" id="GO:0046872">
    <property type="term" value="F:metal ion binding"/>
    <property type="evidence" value="ECO:0007669"/>
    <property type="project" value="UniProtKB-KW"/>
</dbReference>
<evidence type="ECO:0000256" key="7">
    <source>
        <dbReference type="ARBA" id="ARBA00022801"/>
    </source>
</evidence>
<keyword evidence="4" id="KW-0055">Arginine biosynthesis</keyword>
<keyword evidence="7" id="KW-0378">Hydrolase</keyword>
<protein>
    <submittedName>
        <fullName evidence="11">Acetylornithine deacetylase</fullName>
    </submittedName>
</protein>
<evidence type="ECO:0000256" key="8">
    <source>
        <dbReference type="ARBA" id="ARBA00022833"/>
    </source>
</evidence>
<dbReference type="InterPro" id="IPR002933">
    <property type="entry name" value="Peptidase_M20"/>
</dbReference>
<evidence type="ECO:0000259" key="10">
    <source>
        <dbReference type="Pfam" id="PF07687"/>
    </source>
</evidence>
<dbReference type="GO" id="GO:0008777">
    <property type="term" value="F:acetylornithine deacetylase activity"/>
    <property type="evidence" value="ECO:0007669"/>
    <property type="project" value="TreeGrafter"/>
</dbReference>
<sequence length="383" mass="40753">MQDVSKAMIARLVGFDTVSRRSNMALIDWVRDYLAGHGVESRLVPSPDGAKANLFATIGPMTEGGVVLSAHTDVVPVDGQPWDTDPFTLVERDGRLYGRGTADMKSFPAVALALLPEILEAGLKRPLHLALSYDEEVGCIGAPAMIARIAGELPRPSAVIVGEPTSMGVVLAHKGCYVLRTTVTGHEVHSSQIDRGVSAVMTAARLVTLVGDMAAENAAAADPACGFDPPFTTLQVGTIEGGTAANITARHCSFVWDIRPLPGDDWTRYRDRFEAECERLRAAMRRISPDCDIRTEQLAGVPGLAPEPDGPAAQLCHALTGRNDTGMVSFAAEAGQFQEAGLSTVLCGPGSIDQAHQPNEYIDIAQVTACEGFLRDLVRRLAA</sequence>
<comment type="caution">
    <text evidence="11">The sequence shown here is derived from an EMBL/GenBank/DDBJ whole genome shotgun (WGS) entry which is preliminary data.</text>
</comment>